<sequence>MKKRFLLIGIAFLTLVSGDPDISEKSDVSRFARLHTSITHQQSGNKYSSVSSSVVQSTPKSVKSAQNAVHQTTQKPSEISSNQNTGYKVQEQLQPPTASAAQFIFGVNSAPQAGSTQGFIPTAGPMLMQILTPQGQPTGQVQYIQFLRPVMVPLVSQTYMQTALNQGALPSIAQPQVASAPVQSASAAVAQQYLPTTPQPPNTGFYPYAQQPLAAYSSPIASYYHPNIYSTNRVQIVNPPTEINLNTDEYMPAAAEMSYKIIKPLVRS</sequence>
<dbReference type="EMBL" id="UFQT01000045">
    <property type="protein sequence ID" value="SSX18823.1"/>
    <property type="molecule type" value="Genomic_DNA"/>
</dbReference>
<dbReference type="EMBL" id="UFQS01000045">
    <property type="protein sequence ID" value="SSW98437.1"/>
    <property type="molecule type" value="Genomic_DNA"/>
</dbReference>
<name>A0A336K1U8_CULSO</name>
<evidence type="ECO:0000256" key="2">
    <source>
        <dbReference type="SAM" id="SignalP"/>
    </source>
</evidence>
<dbReference type="AlphaFoldDB" id="A0A336K1U8"/>
<reference evidence="3" key="1">
    <citation type="submission" date="2018-04" db="EMBL/GenBank/DDBJ databases">
        <authorList>
            <person name="Go L.Y."/>
            <person name="Mitchell J.A."/>
        </authorList>
    </citation>
    <scope>NUCLEOTIDE SEQUENCE</scope>
    <source>
        <tissue evidence="3">Whole organism</tissue>
    </source>
</reference>
<evidence type="ECO:0000313" key="4">
    <source>
        <dbReference type="EMBL" id="SSX18823.1"/>
    </source>
</evidence>
<protein>
    <submittedName>
        <fullName evidence="3">CSON010964 protein</fullName>
    </submittedName>
</protein>
<feature type="region of interest" description="Disordered" evidence="1">
    <location>
        <begin position="61"/>
        <end position="82"/>
    </location>
</feature>
<keyword evidence="2" id="KW-0732">Signal</keyword>
<feature type="compositionally biased region" description="Polar residues" evidence="1">
    <location>
        <begin position="65"/>
        <end position="82"/>
    </location>
</feature>
<feature type="chain" id="PRO_5036062001" evidence="2">
    <location>
        <begin position="19"/>
        <end position="268"/>
    </location>
</feature>
<proteinExistence type="predicted"/>
<reference evidence="4" key="2">
    <citation type="submission" date="2018-07" db="EMBL/GenBank/DDBJ databases">
        <authorList>
            <person name="Quirk P.G."/>
            <person name="Krulwich T.A."/>
        </authorList>
    </citation>
    <scope>NUCLEOTIDE SEQUENCE</scope>
</reference>
<dbReference type="VEuPathDB" id="VectorBase:CSON010964"/>
<evidence type="ECO:0000313" key="3">
    <source>
        <dbReference type="EMBL" id="SSW98437.1"/>
    </source>
</evidence>
<evidence type="ECO:0000256" key="1">
    <source>
        <dbReference type="SAM" id="MobiDB-lite"/>
    </source>
</evidence>
<accession>A0A336K1U8</accession>
<organism evidence="3">
    <name type="scientific">Culicoides sonorensis</name>
    <name type="common">Biting midge</name>
    <dbReference type="NCBI Taxonomy" id="179676"/>
    <lineage>
        <taxon>Eukaryota</taxon>
        <taxon>Metazoa</taxon>
        <taxon>Ecdysozoa</taxon>
        <taxon>Arthropoda</taxon>
        <taxon>Hexapoda</taxon>
        <taxon>Insecta</taxon>
        <taxon>Pterygota</taxon>
        <taxon>Neoptera</taxon>
        <taxon>Endopterygota</taxon>
        <taxon>Diptera</taxon>
        <taxon>Nematocera</taxon>
        <taxon>Chironomoidea</taxon>
        <taxon>Ceratopogonidae</taxon>
        <taxon>Ceratopogoninae</taxon>
        <taxon>Culicoides</taxon>
        <taxon>Monoculicoides</taxon>
    </lineage>
</organism>
<feature type="signal peptide" evidence="2">
    <location>
        <begin position="1"/>
        <end position="18"/>
    </location>
</feature>
<gene>
    <name evidence="3" type="primary">CSON010964</name>
</gene>